<proteinExistence type="predicted"/>
<feature type="non-terminal residue" evidence="1">
    <location>
        <position position="1"/>
    </location>
</feature>
<sequence>SKTVRLSPYGYTLDKCYQELLGRRHTPECDCAVGVEALVRTPCPGLQSFQFSLSDRNCLDSSYNSGDWWTCDLLGFKPRRPPDDLIVTYAPSSIARSRKHRRLARMRQLLGDSASRPLRSIAGGGVGWAIKRVCWANEQRQDSRLPTSSLDRKKETGRSVMMAPTGDETYIYGHFTEDDGPFIPTLGGSSPPPAYDVAVAERVRRAPASHRLDQNPQIIPAFPTPQYGTQDQGHISSVSPNFAHGGYAAVMSGTGMAEMAWAPGLIVQGPNPPPSHHSAQSVQVSHNLSTLSSPILISPAQQSTTSTAPTNSNDTWTPEQNRFIFRLDKVEGKSLQKISIALEHVFHVERDADTIARQLAFLRARGKAWSDDLSVTENLGSIQQPDSTTTSTGTSTATNDKQLADVRLAIRLELEQRLRGSLASDLEQRMFNDQRERNAEYTAMMTMDLGKDSIEDYEIV</sequence>
<dbReference type="VEuPathDB" id="FungiDB:NEUTE1DRAFT_48148"/>
<organism evidence="1 2">
    <name type="scientific">Neurospora tetrasperma (strain FGSC 2508 / ATCC MYA-4615 / P0657)</name>
    <dbReference type="NCBI Taxonomy" id="510951"/>
    <lineage>
        <taxon>Eukaryota</taxon>
        <taxon>Fungi</taxon>
        <taxon>Dikarya</taxon>
        <taxon>Ascomycota</taxon>
        <taxon>Pezizomycotina</taxon>
        <taxon>Sordariomycetes</taxon>
        <taxon>Sordariomycetidae</taxon>
        <taxon>Sordariales</taxon>
        <taxon>Sordariaceae</taxon>
        <taxon>Neurospora</taxon>
    </lineage>
</organism>
<dbReference type="KEGG" id="nte:NEUTE1DRAFT48148"/>
<evidence type="ECO:0000313" key="2">
    <source>
        <dbReference type="Proteomes" id="UP000008065"/>
    </source>
</evidence>
<evidence type="ECO:0000313" key="1">
    <source>
        <dbReference type="EMBL" id="EGO55065.1"/>
    </source>
</evidence>
<keyword evidence="2" id="KW-1185">Reference proteome</keyword>
<dbReference type="GeneID" id="20828144"/>
<dbReference type="RefSeq" id="XP_009852834.1">
    <property type="nucleotide sequence ID" value="XM_009854532.1"/>
</dbReference>
<protein>
    <submittedName>
        <fullName evidence="1">Uncharacterized protein</fullName>
    </submittedName>
</protein>
<dbReference type="OrthoDB" id="10400641at2759"/>
<dbReference type="HOGENOM" id="CLU_595244_0_0_1"/>
<accession>F8MSC4</accession>
<dbReference type="EMBL" id="GL891306">
    <property type="protein sequence ID" value="EGO55065.1"/>
    <property type="molecule type" value="Genomic_DNA"/>
</dbReference>
<reference evidence="2" key="1">
    <citation type="journal article" date="2011" name="Genetics">
        <title>Massive changes in genome architecture accompany the transition to self-fertility in the filamentous fungus Neurospora tetrasperma.</title>
        <authorList>
            <person name="Ellison C.E."/>
            <person name="Stajich J.E."/>
            <person name="Jacobson D.J."/>
            <person name="Natvig D.O."/>
            <person name="Lapidus A."/>
            <person name="Foster B."/>
            <person name="Aerts A."/>
            <person name="Riley R."/>
            <person name="Lindquist E.A."/>
            <person name="Grigoriev I.V."/>
            <person name="Taylor J.W."/>
        </authorList>
    </citation>
    <scope>NUCLEOTIDE SEQUENCE [LARGE SCALE GENOMIC DNA]</scope>
    <source>
        <strain evidence="2">FGSC 2508 / P0657</strain>
    </source>
</reference>
<name>F8MSC4_NEUT8</name>
<gene>
    <name evidence="1" type="ORF">NEUTE1DRAFT_48148</name>
</gene>
<dbReference type="Proteomes" id="UP000008065">
    <property type="component" value="Unassembled WGS sequence"/>
</dbReference>
<dbReference type="AlphaFoldDB" id="F8MSC4"/>